<dbReference type="RefSeq" id="WP_055137221.1">
    <property type="nucleotide sequence ID" value="NZ_CP181271.1"/>
</dbReference>
<proteinExistence type="predicted"/>
<accession>A0A6A7ZFY3</accession>
<protein>
    <submittedName>
        <fullName evidence="3">Tyrosine-type recombinase/integrase</fullName>
    </submittedName>
</protein>
<evidence type="ECO:0000259" key="2">
    <source>
        <dbReference type="Pfam" id="PF00589"/>
    </source>
</evidence>
<dbReference type="SUPFAM" id="SSF56349">
    <property type="entry name" value="DNA breaking-rejoining enzymes"/>
    <property type="match status" value="1"/>
</dbReference>
<gene>
    <name evidence="3" type="ORF">GHO28_13525</name>
</gene>
<dbReference type="InterPro" id="IPR002104">
    <property type="entry name" value="Integrase_catalytic"/>
</dbReference>
<dbReference type="Proteomes" id="UP000466863">
    <property type="component" value="Unassembled WGS sequence"/>
</dbReference>
<dbReference type="GO" id="GO:0006310">
    <property type="term" value="P:DNA recombination"/>
    <property type="evidence" value="ECO:0007669"/>
    <property type="project" value="UniProtKB-KW"/>
</dbReference>
<feature type="domain" description="Tyr recombinase" evidence="2">
    <location>
        <begin position="352"/>
        <end position="503"/>
    </location>
</feature>
<sequence>MSESIIPEFAAFKKWRMAAHGLLLGLQKDVGESSAVPVEALSWYNALLALPVSKTSDLGDPIWDFNEDYPNAARNIQGAKLRLDFGSFPLVNQSAVLEVKVAMYCWLKMPASLQSLTSSARNIKANTAISCFKAGLSFVNTMSGQAREILTGEFFEVGYHGLSYFDAGMYRTAALVHPHAFGPELQRFFTAIRSPFLLEQIFDKPLPYVELDSLPWAKVLKRVDESQKTYRILPNDVFEKASREASFAVVDFLSVLGEPVNDLIALTRQNAKGYSSAKSQRLTPYNYDLYVALRLRRKGYDSSAMGAAIGAVRPDFLSGNRQHDFKAPETLLKLTQVPLDDEFRRYINFISYSACYLVAQYTGMRPSELSEILVESCMEKENDYWLLISNVVKHRQGLAKLFDDKWVAIPIVRDAIRAACLIAKVKQNPYLFSNVDTVAQGAEPASMSSVGISVQFSSFFKEILTDEEFESLEFSPYTLRHTLAYQMARAELGLPFISHQLKHFGDLIGGAGQNQSFSAVSLGYGAIAEILSKGGRSGGKTPSQVAEEEYITSYCDPDGNYAGPNAESHKARMKKVFDGYMAAGYTKEQVIAQMAKKRLAIINVGQGFCYGGQREAHDDSLPCIGTLRCNPNRCKNAVVTKVHAPKWREIYVSNSLALSSPSSASTEEELRAAMEEAKGVLEYLGEEVEL</sequence>
<evidence type="ECO:0000256" key="1">
    <source>
        <dbReference type="ARBA" id="ARBA00023172"/>
    </source>
</evidence>
<dbReference type="Pfam" id="PF00589">
    <property type="entry name" value="Phage_integrase"/>
    <property type="match status" value="1"/>
</dbReference>
<dbReference type="InterPro" id="IPR013762">
    <property type="entry name" value="Integrase-like_cat_sf"/>
</dbReference>
<dbReference type="InterPro" id="IPR011010">
    <property type="entry name" value="DNA_brk_join_enz"/>
</dbReference>
<evidence type="ECO:0000313" key="4">
    <source>
        <dbReference type="Proteomes" id="UP000466863"/>
    </source>
</evidence>
<dbReference type="GO" id="GO:0015074">
    <property type="term" value="P:DNA integration"/>
    <property type="evidence" value="ECO:0007669"/>
    <property type="project" value="InterPro"/>
</dbReference>
<dbReference type="EMBL" id="WIVV01000057">
    <property type="protein sequence ID" value="MQU43515.1"/>
    <property type="molecule type" value="Genomic_DNA"/>
</dbReference>
<comment type="caution">
    <text evidence="3">The sequence shown here is derived from an EMBL/GenBank/DDBJ whole genome shotgun (WGS) entry which is preliminary data.</text>
</comment>
<reference evidence="3 4" key="1">
    <citation type="submission" date="2019-10" db="EMBL/GenBank/DDBJ databases">
        <title>Evaluation of single-gene subtyping targets for Pseudomonas.</title>
        <authorList>
            <person name="Reichler S.J."/>
            <person name="Orsi R.H."/>
            <person name="Wiedmann M."/>
            <person name="Martin N.H."/>
            <person name="Murphy S.I."/>
        </authorList>
    </citation>
    <scope>NUCLEOTIDE SEQUENCE [LARGE SCALE GENOMIC DNA]</scope>
    <source>
        <strain evidence="3 4">FSL R10-1876</strain>
    </source>
</reference>
<dbReference type="GO" id="GO:0003677">
    <property type="term" value="F:DNA binding"/>
    <property type="evidence" value="ECO:0007669"/>
    <property type="project" value="InterPro"/>
</dbReference>
<organism evidence="3 4">
    <name type="scientific">Pseudomonas helleri</name>
    <dbReference type="NCBI Taxonomy" id="1608996"/>
    <lineage>
        <taxon>Bacteria</taxon>
        <taxon>Pseudomonadati</taxon>
        <taxon>Pseudomonadota</taxon>
        <taxon>Gammaproteobacteria</taxon>
        <taxon>Pseudomonadales</taxon>
        <taxon>Pseudomonadaceae</taxon>
        <taxon>Pseudomonas</taxon>
    </lineage>
</organism>
<dbReference type="Gene3D" id="1.10.443.10">
    <property type="entry name" value="Intergrase catalytic core"/>
    <property type="match status" value="1"/>
</dbReference>
<evidence type="ECO:0000313" key="3">
    <source>
        <dbReference type="EMBL" id="MQU43515.1"/>
    </source>
</evidence>
<keyword evidence="1" id="KW-0233">DNA recombination</keyword>
<dbReference type="AlphaFoldDB" id="A0A6A7ZFY3"/>
<name>A0A6A7ZFY3_9PSED</name>